<evidence type="ECO:0000256" key="2">
    <source>
        <dbReference type="ARBA" id="ARBA00023172"/>
    </source>
</evidence>
<feature type="coiled-coil region" evidence="3">
    <location>
        <begin position="56"/>
        <end position="83"/>
    </location>
</feature>
<feature type="domain" description="Phage integrase SAM-like" evidence="4">
    <location>
        <begin position="105"/>
        <end position="194"/>
    </location>
</feature>
<feature type="domain" description="Arm DNA-binding" evidence="5">
    <location>
        <begin position="10"/>
        <end position="93"/>
    </location>
</feature>
<protein>
    <submittedName>
        <fullName evidence="6">Site-specific integrase</fullName>
    </submittedName>
</protein>
<proteinExistence type="predicted"/>
<keyword evidence="7" id="KW-1185">Reference proteome</keyword>
<dbReference type="PANTHER" id="PTHR30349">
    <property type="entry name" value="PHAGE INTEGRASE-RELATED"/>
    <property type="match status" value="1"/>
</dbReference>
<evidence type="ECO:0000313" key="7">
    <source>
        <dbReference type="Proteomes" id="UP001267426"/>
    </source>
</evidence>
<dbReference type="PANTHER" id="PTHR30349:SF64">
    <property type="entry name" value="PROPHAGE INTEGRASE INTD-RELATED"/>
    <property type="match status" value="1"/>
</dbReference>
<sequence length="360" mass="40601">MATVRPVLWTHKTSPRGHHPIRLRFADASRSLYHSVGVYLHPRHWNARAERVRKTHDLHEEINELIETKLNAAERERLRLLKTGEHPTAEALKAAVVGKGHIDCFLAYAEEFLDGVERQGNVQRGRKERAVLGKLEAFAGRPFTFRRLTPALLDRWTLWLMTEKKNKASTVAAGISVLRLHYRRAIRHGIVNAADSPFTQYRPPKIARPERAKLSTEQVAAIEALDLGPAGPKGSGFAKVRDWFLFSLYAQGMRFSDVVQLRRSDVVRTEAGVDDDGEPVVTYRVRYRMGKTQKTNDVLLVPQALAVLEPYLDRVVPASGGGEEDADPYLFDALDRYDTTTPEGLHKALSSRNAYANKLL</sequence>
<dbReference type="InterPro" id="IPR025269">
    <property type="entry name" value="SAM-like_dom"/>
</dbReference>
<evidence type="ECO:0000256" key="3">
    <source>
        <dbReference type="SAM" id="Coils"/>
    </source>
</evidence>
<dbReference type="Proteomes" id="UP001267426">
    <property type="component" value="Unassembled WGS sequence"/>
</dbReference>
<dbReference type="Gene3D" id="1.10.150.130">
    <property type="match status" value="1"/>
</dbReference>
<keyword evidence="1" id="KW-0238">DNA-binding</keyword>
<dbReference type="Gene3D" id="1.10.443.10">
    <property type="entry name" value="Intergrase catalytic core"/>
    <property type="match status" value="1"/>
</dbReference>
<dbReference type="Pfam" id="PF17293">
    <property type="entry name" value="Arm-DNA-bind_5"/>
    <property type="match status" value="1"/>
</dbReference>
<comment type="caution">
    <text evidence="6">The sequence shown here is derived from an EMBL/GenBank/DDBJ whole genome shotgun (WGS) entry which is preliminary data.</text>
</comment>
<dbReference type="RefSeq" id="WP_311664524.1">
    <property type="nucleotide sequence ID" value="NZ_JAVRHT010000031.1"/>
</dbReference>
<dbReference type="InterPro" id="IPR050090">
    <property type="entry name" value="Tyrosine_recombinase_XerCD"/>
</dbReference>
<dbReference type="Pfam" id="PF13102">
    <property type="entry name" value="Phage_int_SAM_5"/>
    <property type="match status" value="1"/>
</dbReference>
<evidence type="ECO:0000256" key="1">
    <source>
        <dbReference type="ARBA" id="ARBA00023125"/>
    </source>
</evidence>
<gene>
    <name evidence="6" type="ORF">RM540_12350</name>
</gene>
<keyword evidence="3" id="KW-0175">Coiled coil</keyword>
<feature type="non-terminal residue" evidence="6">
    <location>
        <position position="360"/>
    </location>
</feature>
<name>A0ABU3BTE8_9BACT</name>
<evidence type="ECO:0000313" key="6">
    <source>
        <dbReference type="EMBL" id="MDT0632543.1"/>
    </source>
</evidence>
<reference evidence="6 7" key="1">
    <citation type="submission" date="2023-09" db="EMBL/GenBank/DDBJ databases">
        <authorList>
            <person name="Rey-Velasco X."/>
        </authorList>
    </citation>
    <scope>NUCLEOTIDE SEQUENCE [LARGE SCALE GENOMIC DNA]</scope>
    <source>
        <strain evidence="6 7">F394</strain>
    </source>
</reference>
<dbReference type="SUPFAM" id="SSF56349">
    <property type="entry name" value="DNA breaking-rejoining enzymes"/>
    <property type="match status" value="1"/>
</dbReference>
<dbReference type="InterPro" id="IPR011010">
    <property type="entry name" value="DNA_brk_join_enz"/>
</dbReference>
<dbReference type="InterPro" id="IPR035386">
    <property type="entry name" value="Arm-DNA-bind_5"/>
</dbReference>
<keyword evidence="2" id="KW-0233">DNA recombination</keyword>
<evidence type="ECO:0000259" key="4">
    <source>
        <dbReference type="Pfam" id="PF13102"/>
    </source>
</evidence>
<evidence type="ECO:0000259" key="5">
    <source>
        <dbReference type="Pfam" id="PF17293"/>
    </source>
</evidence>
<dbReference type="InterPro" id="IPR010998">
    <property type="entry name" value="Integrase_recombinase_N"/>
</dbReference>
<dbReference type="InterPro" id="IPR013762">
    <property type="entry name" value="Integrase-like_cat_sf"/>
</dbReference>
<dbReference type="EMBL" id="JAVRHT010000031">
    <property type="protein sequence ID" value="MDT0632543.1"/>
    <property type="molecule type" value="Genomic_DNA"/>
</dbReference>
<organism evidence="6 7">
    <name type="scientific">Rubrivirga litoralis</name>
    <dbReference type="NCBI Taxonomy" id="3075598"/>
    <lineage>
        <taxon>Bacteria</taxon>
        <taxon>Pseudomonadati</taxon>
        <taxon>Rhodothermota</taxon>
        <taxon>Rhodothermia</taxon>
        <taxon>Rhodothermales</taxon>
        <taxon>Rubricoccaceae</taxon>
        <taxon>Rubrivirga</taxon>
    </lineage>
</organism>
<accession>A0ABU3BTE8</accession>